<dbReference type="AlphaFoldDB" id="A0A074Z309"/>
<feature type="region of interest" description="Disordered" evidence="1">
    <location>
        <begin position="127"/>
        <end position="147"/>
    </location>
</feature>
<feature type="non-terminal residue" evidence="2">
    <location>
        <position position="1"/>
    </location>
</feature>
<dbReference type="Proteomes" id="UP000054324">
    <property type="component" value="Unassembled WGS sequence"/>
</dbReference>
<evidence type="ECO:0000313" key="2">
    <source>
        <dbReference type="EMBL" id="KER19912.1"/>
    </source>
</evidence>
<feature type="region of interest" description="Disordered" evidence="1">
    <location>
        <begin position="1"/>
        <end position="21"/>
    </location>
</feature>
<evidence type="ECO:0000256" key="1">
    <source>
        <dbReference type="SAM" id="MobiDB-lite"/>
    </source>
</evidence>
<name>A0A074Z309_OPIVI</name>
<dbReference type="KEGG" id="ovi:T265_15432"/>
<dbReference type="OrthoDB" id="2020831at2759"/>
<proteinExistence type="predicted"/>
<organism evidence="2 3">
    <name type="scientific">Opisthorchis viverrini</name>
    <name type="common">Southeast Asian liver fluke</name>
    <dbReference type="NCBI Taxonomy" id="6198"/>
    <lineage>
        <taxon>Eukaryota</taxon>
        <taxon>Metazoa</taxon>
        <taxon>Spiralia</taxon>
        <taxon>Lophotrochozoa</taxon>
        <taxon>Platyhelminthes</taxon>
        <taxon>Trematoda</taxon>
        <taxon>Digenea</taxon>
        <taxon>Opisthorchiida</taxon>
        <taxon>Opisthorchiata</taxon>
        <taxon>Opisthorchiidae</taxon>
        <taxon>Opisthorchis</taxon>
    </lineage>
</organism>
<dbReference type="RefSeq" id="XP_009176341.1">
    <property type="nucleotide sequence ID" value="XM_009178077.1"/>
</dbReference>
<dbReference type="GeneID" id="20329597"/>
<protein>
    <submittedName>
        <fullName evidence="2">Uncharacterized protein</fullName>
    </submittedName>
</protein>
<reference evidence="2 3" key="1">
    <citation type="submission" date="2013-11" db="EMBL/GenBank/DDBJ databases">
        <title>Opisthorchis viverrini - life in the bile duct.</title>
        <authorList>
            <person name="Young N.D."/>
            <person name="Nagarajan N."/>
            <person name="Lin S.J."/>
            <person name="Korhonen P.K."/>
            <person name="Jex A.R."/>
            <person name="Hall R.S."/>
            <person name="Safavi-Hemami H."/>
            <person name="Kaewkong W."/>
            <person name="Bertrand D."/>
            <person name="Gao S."/>
            <person name="Seet Q."/>
            <person name="Wongkham S."/>
            <person name="Teh B.T."/>
            <person name="Wongkham C."/>
            <person name="Intapan P.M."/>
            <person name="Maleewong W."/>
            <person name="Yang X."/>
            <person name="Hu M."/>
            <person name="Wang Z."/>
            <person name="Hofmann A."/>
            <person name="Sternberg P.W."/>
            <person name="Tan P."/>
            <person name="Wang J."/>
            <person name="Gasser R.B."/>
        </authorList>
    </citation>
    <scope>NUCLEOTIDE SEQUENCE [LARGE SCALE GENOMIC DNA]</scope>
</reference>
<dbReference type="EMBL" id="KL597119">
    <property type="protein sequence ID" value="KER19912.1"/>
    <property type="molecule type" value="Genomic_DNA"/>
</dbReference>
<accession>A0A074Z309</accession>
<sequence>NHGPYDKELLRGRDGSSGESANLLTGRSVVRTRPLPLDFPCLGLGNRAVSQSSCFSRVAWQLGTRRVLQLNDLLFIYFAHCNPPIVELTFSLLTYIYTYNIPFSCSTLSVPYCHATRRLHEGWDTVRLPKPRQGKSRGRGPVRTTDLPVINSTRDITKLSERSFVTPFRCIAAMPPGGCTRAELLPGCPSLEGSGEMLRMEREFTERKFRSSNPTSASRLLPYRLGQPDSIPALVQPSGGMAVRHRKGATAGRANAVNTTEDWTFVIKLLYLESKPIAVSIFQRNQQRLPWDLPQRRPWKKLSITLDQSQLTRVRAGTLSTFSCSTLSPPNCHATRRRHEGWDTARLSKPRQGKSRVEVGFESQTFRSVNSRSNHSVHLAPSTMYQLGLAPILRNQGIVPVGLA</sequence>
<dbReference type="CTD" id="20329597"/>
<keyword evidence="3" id="KW-1185">Reference proteome</keyword>
<feature type="compositionally biased region" description="Basic residues" evidence="1">
    <location>
        <begin position="129"/>
        <end position="140"/>
    </location>
</feature>
<gene>
    <name evidence="2" type="ORF">T265_15432</name>
</gene>
<evidence type="ECO:0000313" key="3">
    <source>
        <dbReference type="Proteomes" id="UP000054324"/>
    </source>
</evidence>
<feature type="compositionally biased region" description="Basic and acidic residues" evidence="1">
    <location>
        <begin position="1"/>
        <end position="16"/>
    </location>
</feature>